<dbReference type="EMBL" id="RJJD01000023">
    <property type="protein sequence ID" value="RNI21936.1"/>
    <property type="molecule type" value="Genomic_DNA"/>
</dbReference>
<name>A0A3M9M8X8_9BACT</name>
<reference evidence="2 3" key="1">
    <citation type="submission" date="2018-11" db="EMBL/GenBank/DDBJ databases">
        <title>Rufibacter latericius sp. nov., isolated from water in Baiyang Lake.</title>
        <authorList>
            <person name="Yang Y."/>
        </authorList>
    </citation>
    <scope>NUCLEOTIDE SEQUENCE [LARGE SCALE GENOMIC DNA]</scope>
    <source>
        <strain evidence="2 3">R-22-1c-1</strain>
    </source>
</reference>
<sequence>MEERHRLPGIPFPDTEKVCPDHSRLKKHNGLYTQIRLIKARKNITHLVTLLLQTQKTAFKSRKE</sequence>
<feature type="region of interest" description="Disordered" evidence="1">
    <location>
        <begin position="1"/>
        <end position="21"/>
    </location>
</feature>
<evidence type="ECO:0000313" key="3">
    <source>
        <dbReference type="Proteomes" id="UP000272117"/>
    </source>
</evidence>
<dbReference type="AlphaFoldDB" id="A0A3M9M8X8"/>
<dbReference type="Proteomes" id="UP000272117">
    <property type="component" value="Unassembled WGS sequence"/>
</dbReference>
<protein>
    <submittedName>
        <fullName evidence="2">Uncharacterized protein</fullName>
    </submittedName>
</protein>
<accession>A0A3M9M8X8</accession>
<evidence type="ECO:0000313" key="2">
    <source>
        <dbReference type="EMBL" id="RNI21936.1"/>
    </source>
</evidence>
<organism evidence="2 3">
    <name type="scientific">Rufibacter latericius</name>
    <dbReference type="NCBI Taxonomy" id="2487040"/>
    <lineage>
        <taxon>Bacteria</taxon>
        <taxon>Pseudomonadati</taxon>
        <taxon>Bacteroidota</taxon>
        <taxon>Cytophagia</taxon>
        <taxon>Cytophagales</taxon>
        <taxon>Hymenobacteraceae</taxon>
        <taxon>Rufibacter</taxon>
    </lineage>
</organism>
<keyword evidence="3" id="KW-1185">Reference proteome</keyword>
<proteinExistence type="predicted"/>
<gene>
    <name evidence="2" type="ORF">EFB08_22615</name>
</gene>
<comment type="caution">
    <text evidence="2">The sequence shown here is derived from an EMBL/GenBank/DDBJ whole genome shotgun (WGS) entry which is preliminary data.</text>
</comment>
<evidence type="ECO:0000256" key="1">
    <source>
        <dbReference type="SAM" id="MobiDB-lite"/>
    </source>
</evidence>